<feature type="compositionally biased region" description="Polar residues" evidence="1">
    <location>
        <begin position="109"/>
        <end position="125"/>
    </location>
</feature>
<organism evidence="3 4">
    <name type="scientific">Melghirimyces profundicolus</name>
    <dbReference type="NCBI Taxonomy" id="1242148"/>
    <lineage>
        <taxon>Bacteria</taxon>
        <taxon>Bacillati</taxon>
        <taxon>Bacillota</taxon>
        <taxon>Bacilli</taxon>
        <taxon>Bacillales</taxon>
        <taxon>Thermoactinomycetaceae</taxon>
        <taxon>Melghirimyces</taxon>
    </lineage>
</organism>
<keyword evidence="2" id="KW-1133">Transmembrane helix</keyword>
<comment type="caution">
    <text evidence="3">The sequence shown here is derived from an EMBL/GenBank/DDBJ whole genome shotgun (WGS) entry which is preliminary data.</text>
</comment>
<keyword evidence="2" id="KW-0812">Transmembrane</keyword>
<evidence type="ECO:0000256" key="2">
    <source>
        <dbReference type="SAM" id="Phobius"/>
    </source>
</evidence>
<feature type="compositionally biased region" description="Basic and acidic residues" evidence="1">
    <location>
        <begin position="162"/>
        <end position="183"/>
    </location>
</feature>
<protein>
    <recommendedName>
        <fullName evidence="5">LPXTG-motif cell wall-anchored protein</fullName>
    </recommendedName>
</protein>
<evidence type="ECO:0008006" key="5">
    <source>
        <dbReference type="Google" id="ProtNLM"/>
    </source>
</evidence>
<feature type="compositionally biased region" description="Basic and acidic residues" evidence="1">
    <location>
        <begin position="190"/>
        <end position="200"/>
    </location>
</feature>
<accession>A0A2T6BSR6</accession>
<gene>
    <name evidence="3" type="ORF">C8P63_11380</name>
</gene>
<dbReference type="EMBL" id="QBKR01000013">
    <property type="protein sequence ID" value="PTX59135.1"/>
    <property type="molecule type" value="Genomic_DNA"/>
</dbReference>
<feature type="transmembrane region" description="Helical" evidence="2">
    <location>
        <begin position="215"/>
        <end position="233"/>
    </location>
</feature>
<evidence type="ECO:0000313" key="4">
    <source>
        <dbReference type="Proteomes" id="UP000244240"/>
    </source>
</evidence>
<feature type="region of interest" description="Disordered" evidence="1">
    <location>
        <begin position="89"/>
        <end position="214"/>
    </location>
</feature>
<proteinExistence type="predicted"/>
<dbReference type="RefSeq" id="WP_108023877.1">
    <property type="nucleotide sequence ID" value="NZ_QBKR01000013.1"/>
</dbReference>
<dbReference type="AlphaFoldDB" id="A0A2T6BSR6"/>
<keyword evidence="2" id="KW-0472">Membrane</keyword>
<sequence>MAGKALVKNGWIVVLALVFIFGSAPGPTFAKEGEAKILSGNEVLNCNEVSVGSIKAEGPCNDQKKSGGGNGILSDNEFANCNKVTVGSDKSDGPCNDQTKSKSGKESGILNNNKVANCNEVTVGSDQGEGPCNNQKETGGNNGGLGSGNDLLNCNELTVGSDEDRGPCHDNGNDPGNGEKPKDGGASGDPPKETGGKVENSKGGQMPDTSTPHPLFAGIGGSLLAAGVGFMAWRRRWIG</sequence>
<evidence type="ECO:0000313" key="3">
    <source>
        <dbReference type="EMBL" id="PTX59135.1"/>
    </source>
</evidence>
<dbReference type="Proteomes" id="UP000244240">
    <property type="component" value="Unassembled WGS sequence"/>
</dbReference>
<evidence type="ECO:0000256" key="1">
    <source>
        <dbReference type="SAM" id="MobiDB-lite"/>
    </source>
</evidence>
<reference evidence="3 4" key="1">
    <citation type="submission" date="2018-04" db="EMBL/GenBank/DDBJ databases">
        <title>Genomic Encyclopedia of Archaeal and Bacterial Type Strains, Phase II (KMG-II): from individual species to whole genera.</title>
        <authorList>
            <person name="Goeker M."/>
        </authorList>
    </citation>
    <scope>NUCLEOTIDE SEQUENCE [LARGE SCALE GENOMIC DNA]</scope>
    <source>
        <strain evidence="3 4">DSM 45787</strain>
    </source>
</reference>
<keyword evidence="4" id="KW-1185">Reference proteome</keyword>
<name>A0A2T6BSR6_9BACL</name>